<evidence type="ECO:0000313" key="1">
    <source>
        <dbReference type="EMBL" id="KKL89435.1"/>
    </source>
</evidence>
<name>A0A0F9I6L0_9ZZZZ</name>
<sequence>MVTGSGPRSPKQKEILRDIRNVLTRYMVRGNAKDLDIVALKIWKLTRR</sequence>
<reference evidence="1" key="1">
    <citation type="journal article" date="2015" name="Nature">
        <title>Complex archaea that bridge the gap between prokaryotes and eukaryotes.</title>
        <authorList>
            <person name="Spang A."/>
            <person name="Saw J.H."/>
            <person name="Jorgensen S.L."/>
            <person name="Zaremba-Niedzwiedzka K."/>
            <person name="Martijn J."/>
            <person name="Lind A.E."/>
            <person name="van Eijk R."/>
            <person name="Schleper C."/>
            <person name="Guy L."/>
            <person name="Ettema T.J."/>
        </authorList>
    </citation>
    <scope>NUCLEOTIDE SEQUENCE</scope>
</reference>
<protein>
    <submittedName>
        <fullName evidence="1">Uncharacterized protein</fullName>
    </submittedName>
</protein>
<dbReference type="AlphaFoldDB" id="A0A0F9I6L0"/>
<dbReference type="EMBL" id="LAZR01020286">
    <property type="protein sequence ID" value="KKL89435.1"/>
    <property type="molecule type" value="Genomic_DNA"/>
</dbReference>
<accession>A0A0F9I6L0</accession>
<gene>
    <name evidence="1" type="ORF">LCGC14_1914740</name>
</gene>
<organism evidence="1">
    <name type="scientific">marine sediment metagenome</name>
    <dbReference type="NCBI Taxonomy" id="412755"/>
    <lineage>
        <taxon>unclassified sequences</taxon>
        <taxon>metagenomes</taxon>
        <taxon>ecological metagenomes</taxon>
    </lineage>
</organism>
<comment type="caution">
    <text evidence="1">The sequence shown here is derived from an EMBL/GenBank/DDBJ whole genome shotgun (WGS) entry which is preliminary data.</text>
</comment>
<proteinExistence type="predicted"/>